<sequence length="973" mass="107048">MATPFFLLLLVSVNLATGTDFSCPTNPILRESGTFPSDEKTLVTFPNNYNCEIKFQIEDGFVFRLTIVANVSVGSGDSLTVTDALGKQTTYTDDASLFVAAPKTASVKISTTSGNSQFWFRYTSEYVALNEQTKYPTGSRMDLRFLPLNKIYTFISPYNDQVVLNTATIDNINLVDVSLRYIYVYDGPDVKSPFVGNLYDYVTSTKLSRSSGNATTLINYYGQHTFSHALANDYKSITPYDTYTFVVYTTYVTIPKNFMDGVSNAYTFYCIRSDTSFLTDLNFGSNSFKADVRPLTPSDTNNVLLSYLSTDPVNLCMPQIIPGRIFTMVTLGPELSISLSTTADNWLTVYNGRLGYIFSASLWSPGALPAYNYTFESTQLMTFTFNFPSVIIHQAGEVINVKVGTPGSQPASVTFTHTVTNPGTRVANGTYLTASYIGNEPSSSSIISFQMKRADGTGPTNAPMTTATHIETTTKISNSYSLTFFKMIALFVLLVIAIRTTHAVVFTCPINPITTSILGGSIPLGATNLTLIPANTNCTFTFDIPNGYALLLQLSVDFKSDNDSISVIDNTQKIRELRHSDKVLNAPVWLAAGQAQIQVISVSGNSEFFATYNYKFLNNYTQVKKSTGNYFPLSLLSNKNYFTFFTAPGEKVVATVGKKTSGQIDGALSQIFVYDGDDISTSKMVGTLEDFGSSTIMTSSNNSLTLVNFYGTKSPSYVIGNDASTLDGFFKYSVIMTTSGTGISGTLGDLTGLVGGYTFICTDCNRFYITKFDFDGLVIIDSAYTKFQGQTPTHQMEKLITYSPATYMPEQMPQLIPSGIFTLSVHLSKIIFNINTVNDEFAWKSPYHGRKGYIFSTNLWNPAVIPNNFNYEFRNDSQLYTYSVNAENMSFGLRDDKMTLQIGTGSEEPVVDNQCSRDQTSTENVSAVGTYLKIGLNGSANDDIRLSFEMNMYSSAASLGILSSMILTLFNFF</sequence>
<feature type="domain" description="CUB-like" evidence="2">
    <location>
        <begin position="21"/>
        <end position="123"/>
    </location>
</feature>
<reference evidence="3 4" key="1">
    <citation type="submission" date="2022-02" db="EMBL/GenBank/DDBJ databases">
        <title>Chromosome-level reference genomes for two strains of Caenorhabditis briggsae: an improved platform for comparative genomics.</title>
        <authorList>
            <person name="Stevens L."/>
            <person name="Andersen E.C."/>
        </authorList>
    </citation>
    <scope>NUCLEOTIDE SEQUENCE [LARGE SCALE GENOMIC DNA]</scope>
    <source>
        <strain evidence="3">QX1410_ONT</strain>
        <tissue evidence="3">Whole-organism</tissue>
    </source>
</reference>
<dbReference type="PANTHER" id="PTHR47920:SF1">
    <property type="entry name" value="CUB-LIKE DOMAIN-CONTAINING PROTEIN"/>
    <property type="match status" value="1"/>
</dbReference>
<gene>
    <name evidence="3" type="ORF">L3Y34_005887</name>
</gene>
<evidence type="ECO:0000313" key="4">
    <source>
        <dbReference type="Proteomes" id="UP000827892"/>
    </source>
</evidence>
<evidence type="ECO:0000313" key="3">
    <source>
        <dbReference type="EMBL" id="ULT85806.1"/>
    </source>
</evidence>
<dbReference type="Pfam" id="PF02408">
    <property type="entry name" value="CUB_2"/>
    <property type="match status" value="2"/>
</dbReference>
<name>A0AAE9CWU1_CAEBR</name>
<proteinExistence type="predicted"/>
<dbReference type="AlphaFoldDB" id="A0AAE9CWU1"/>
<dbReference type="Proteomes" id="UP000827892">
    <property type="component" value="Chromosome V"/>
</dbReference>
<feature type="signal peptide" evidence="1">
    <location>
        <begin position="1"/>
        <end position="18"/>
    </location>
</feature>
<dbReference type="InterPro" id="IPR003366">
    <property type="entry name" value="CUB-like_dom"/>
</dbReference>
<dbReference type="PANTHER" id="PTHR47920">
    <property type="entry name" value="PROTEIN CBG13378-RELATED"/>
    <property type="match status" value="1"/>
</dbReference>
<feature type="chain" id="PRO_5041898851" description="CUB-like domain-containing protein" evidence="1">
    <location>
        <begin position="19"/>
        <end position="973"/>
    </location>
</feature>
<organism evidence="3 4">
    <name type="scientific">Caenorhabditis briggsae</name>
    <dbReference type="NCBI Taxonomy" id="6238"/>
    <lineage>
        <taxon>Eukaryota</taxon>
        <taxon>Metazoa</taxon>
        <taxon>Ecdysozoa</taxon>
        <taxon>Nematoda</taxon>
        <taxon>Chromadorea</taxon>
        <taxon>Rhabditida</taxon>
        <taxon>Rhabditina</taxon>
        <taxon>Rhabditomorpha</taxon>
        <taxon>Rhabditoidea</taxon>
        <taxon>Rhabditidae</taxon>
        <taxon>Peloderinae</taxon>
        <taxon>Caenorhabditis</taxon>
    </lineage>
</organism>
<evidence type="ECO:0000259" key="2">
    <source>
        <dbReference type="Pfam" id="PF02408"/>
    </source>
</evidence>
<feature type="domain" description="CUB-like" evidence="2">
    <location>
        <begin position="506"/>
        <end position="615"/>
    </location>
</feature>
<evidence type="ECO:0000256" key="1">
    <source>
        <dbReference type="SAM" id="SignalP"/>
    </source>
</evidence>
<accession>A0AAE9CWU1</accession>
<keyword evidence="1" id="KW-0732">Signal</keyword>
<protein>
    <recommendedName>
        <fullName evidence="2">CUB-like domain-containing protein</fullName>
    </recommendedName>
</protein>
<dbReference type="EMBL" id="CP090895">
    <property type="protein sequence ID" value="ULT85806.1"/>
    <property type="molecule type" value="Genomic_DNA"/>
</dbReference>